<evidence type="ECO:0000256" key="1">
    <source>
        <dbReference type="ARBA" id="ARBA00022617"/>
    </source>
</evidence>
<dbReference type="Proteomes" id="UP001231915">
    <property type="component" value="Unassembled WGS sequence"/>
</dbReference>
<feature type="domain" description="Cytochrome c" evidence="6">
    <location>
        <begin position="373"/>
        <end position="458"/>
    </location>
</feature>
<gene>
    <name evidence="7" type="ORF">QNM18_16110</name>
</gene>
<dbReference type="InterPro" id="IPR010538">
    <property type="entry name" value="DHOR"/>
</dbReference>
<dbReference type="PROSITE" id="PS51007">
    <property type="entry name" value="CYTC"/>
    <property type="match status" value="1"/>
</dbReference>
<dbReference type="SUPFAM" id="SSF46626">
    <property type="entry name" value="Cytochrome c"/>
    <property type="match status" value="1"/>
</dbReference>
<dbReference type="InterPro" id="IPR009056">
    <property type="entry name" value="Cyt_c-like_dom"/>
</dbReference>
<evidence type="ECO:0000256" key="5">
    <source>
        <dbReference type="SAM" id="SignalP"/>
    </source>
</evidence>
<evidence type="ECO:0000256" key="2">
    <source>
        <dbReference type="ARBA" id="ARBA00022723"/>
    </source>
</evidence>
<evidence type="ECO:0000313" key="7">
    <source>
        <dbReference type="EMBL" id="MDK2596573.1"/>
    </source>
</evidence>
<proteinExistence type="predicted"/>
<keyword evidence="2 4" id="KW-0479">Metal-binding</keyword>
<protein>
    <submittedName>
        <fullName evidence="7">Di-heme oxidoredictase family protein</fullName>
    </submittedName>
</protein>
<dbReference type="InterPro" id="IPR051395">
    <property type="entry name" value="Cytochrome_c_Peroxidase/MauG"/>
</dbReference>
<dbReference type="Gene3D" id="1.10.760.10">
    <property type="entry name" value="Cytochrome c-like domain"/>
    <property type="match status" value="1"/>
</dbReference>
<organism evidence="7 8">
    <name type="scientific">Pseudoalteromonas obscura</name>
    <dbReference type="NCBI Taxonomy" id="3048491"/>
    <lineage>
        <taxon>Bacteria</taxon>
        <taxon>Pseudomonadati</taxon>
        <taxon>Pseudomonadota</taxon>
        <taxon>Gammaproteobacteria</taxon>
        <taxon>Alteromonadales</taxon>
        <taxon>Pseudoalteromonadaceae</taxon>
        <taxon>Pseudoalteromonas</taxon>
    </lineage>
</organism>
<evidence type="ECO:0000256" key="3">
    <source>
        <dbReference type="ARBA" id="ARBA00023004"/>
    </source>
</evidence>
<dbReference type="PANTHER" id="PTHR30600:SF4">
    <property type="entry name" value="CYTOCHROME C DOMAIN-CONTAINING PROTEIN"/>
    <property type="match status" value="1"/>
</dbReference>
<sequence length="631" mass="69255">MMKHRLNTSRVTLKLGAISVALVSTVVGCNVFTNQEKPKESNIFQFSDSGIRKISPDLYVAFPKGGSETPQRVPSIDQDTLLAGGYSLNELLEAGQNQFNVPFDPANGHGEGAKGPRSKQRYIWNNRGGTDKDPAAWPFLRVNGLDSQSCFECHNTIGQYTPNGAKTIAQVRKPAAQGGSAAVASNAFINDQFPEELYQLLGTDPKNKAVMTKFVRNPPHVFGSGYTQRLATEMTTELQAQVEATKMVALLYRNNTQSIQLTSKGIKFGRYSVTCAKGGIDNCDENTLEVVGVQKDFVVRPFQWGGISSTVRHFARDALDFHFSVQAVEKVGNKDCDLDGLINEITVGNVTALTAYVSMFRPPIQLANNDKGAQKLPGKALFEQVGCINCHTSTLTMDNPTLTIMTPPDVPDDKACPPEVAQLINPADQLSGAAKEAKLQVKHAFQNQSVLALTRSNELITPEKLYQTALPHLHTTNVKHLAEGNYQIDLNLTGYAHNQVPDYVWPRLISKNGATTSVPLYSDLKLHFMGKKLSDNYPQPTDTDGYAAQPGVYVTRPLWGVGDTAPYMHDGRARTLLEAIQLHGAEGSEAKKEFINFNNLSANEQQELIEFLESLRLPIQDGVSEIQYVNK</sequence>
<keyword evidence="5" id="KW-0732">Signal</keyword>
<dbReference type="Pfam" id="PF06537">
    <property type="entry name" value="DHOR"/>
    <property type="match status" value="1"/>
</dbReference>
<comment type="caution">
    <text evidence="7">The sequence shown here is derived from an EMBL/GenBank/DDBJ whole genome shotgun (WGS) entry which is preliminary data.</text>
</comment>
<evidence type="ECO:0000256" key="4">
    <source>
        <dbReference type="PROSITE-ProRule" id="PRU00433"/>
    </source>
</evidence>
<dbReference type="PANTHER" id="PTHR30600">
    <property type="entry name" value="CYTOCHROME C PEROXIDASE-RELATED"/>
    <property type="match status" value="1"/>
</dbReference>
<accession>A0ABT7ENH9</accession>
<evidence type="ECO:0000259" key="6">
    <source>
        <dbReference type="PROSITE" id="PS51007"/>
    </source>
</evidence>
<reference evidence="7 8" key="1">
    <citation type="submission" date="2023-05" db="EMBL/GenBank/DDBJ databases">
        <title>Pseudoalteromonas ardens sp. nov., Pseudoalteromonas obscura sp. nov., and Pseudoalteromonas umbrosa sp. nov., isolated from the coral Montipora capitata.</title>
        <authorList>
            <person name="Thomas E.M."/>
            <person name="Smith E.M."/>
            <person name="Papke E."/>
            <person name="Shlafstein M.D."/>
            <person name="Oline D.K."/>
            <person name="Videau P."/>
            <person name="Saw J.H."/>
            <person name="Strangman W.K."/>
            <person name="Ushijima B."/>
        </authorList>
    </citation>
    <scope>NUCLEOTIDE SEQUENCE [LARGE SCALE GENOMIC DNA]</scope>
    <source>
        <strain evidence="7 8">P94</strain>
    </source>
</reference>
<keyword evidence="1 4" id="KW-0349">Heme</keyword>
<dbReference type="EMBL" id="JASJUT010000007">
    <property type="protein sequence ID" value="MDK2596573.1"/>
    <property type="molecule type" value="Genomic_DNA"/>
</dbReference>
<evidence type="ECO:0000313" key="8">
    <source>
        <dbReference type="Proteomes" id="UP001231915"/>
    </source>
</evidence>
<keyword evidence="3 4" id="KW-0408">Iron</keyword>
<keyword evidence="8" id="KW-1185">Reference proteome</keyword>
<name>A0ABT7ENH9_9GAMM</name>
<feature type="chain" id="PRO_5047492281" evidence="5">
    <location>
        <begin position="24"/>
        <end position="631"/>
    </location>
</feature>
<dbReference type="PROSITE" id="PS51257">
    <property type="entry name" value="PROKAR_LIPOPROTEIN"/>
    <property type="match status" value="1"/>
</dbReference>
<feature type="signal peptide" evidence="5">
    <location>
        <begin position="1"/>
        <end position="23"/>
    </location>
</feature>
<dbReference type="RefSeq" id="WP_284137789.1">
    <property type="nucleotide sequence ID" value="NZ_JASJUT010000007.1"/>
</dbReference>
<dbReference type="InterPro" id="IPR036909">
    <property type="entry name" value="Cyt_c-like_dom_sf"/>
</dbReference>